<keyword evidence="6" id="KW-0029">Amino-acid transport</keyword>
<keyword evidence="1" id="KW-0813">Transport</keyword>
<evidence type="ECO:0000256" key="2">
    <source>
        <dbReference type="ARBA" id="ARBA00022475"/>
    </source>
</evidence>
<keyword evidence="7" id="KW-0472">Membrane</keyword>
<feature type="compositionally biased region" description="Basic and acidic residues" evidence="8">
    <location>
        <begin position="20"/>
        <end position="29"/>
    </location>
</feature>
<evidence type="ECO:0000256" key="8">
    <source>
        <dbReference type="SAM" id="MobiDB-lite"/>
    </source>
</evidence>
<feature type="region of interest" description="Disordered" evidence="8">
    <location>
        <begin position="1"/>
        <end position="29"/>
    </location>
</feature>
<proteinExistence type="predicted"/>
<dbReference type="Pfam" id="PF00005">
    <property type="entry name" value="ABC_tran"/>
    <property type="match status" value="1"/>
</dbReference>
<feature type="compositionally biased region" description="Basic residues" evidence="8">
    <location>
        <begin position="1"/>
        <end position="12"/>
    </location>
</feature>
<dbReference type="OrthoDB" id="9802185at2"/>
<dbReference type="InterPro" id="IPR003593">
    <property type="entry name" value="AAA+_ATPase"/>
</dbReference>
<dbReference type="PANTHER" id="PTHR43166">
    <property type="entry name" value="AMINO ACID IMPORT ATP-BINDING PROTEIN"/>
    <property type="match status" value="1"/>
</dbReference>
<reference evidence="10 11" key="1">
    <citation type="submission" date="2017-05" db="EMBL/GenBank/DDBJ databases">
        <title>De novo genome assembly of Deniococcus indicus strain DR1.</title>
        <authorList>
            <person name="Chauhan D."/>
            <person name="Yennamalli R.M."/>
            <person name="Priyadarshini R."/>
        </authorList>
    </citation>
    <scope>NUCLEOTIDE SEQUENCE [LARGE SCALE GENOMIC DNA]</scope>
    <source>
        <strain evidence="10 11">DR1</strain>
    </source>
</reference>
<keyword evidence="2" id="KW-1003">Cell membrane</keyword>
<evidence type="ECO:0000256" key="7">
    <source>
        <dbReference type="ARBA" id="ARBA00023136"/>
    </source>
</evidence>
<keyword evidence="11" id="KW-1185">Reference proteome</keyword>
<keyword evidence="5" id="KW-1278">Translocase</keyword>
<dbReference type="PROSITE" id="PS00211">
    <property type="entry name" value="ABC_TRANSPORTER_1"/>
    <property type="match status" value="1"/>
</dbReference>
<dbReference type="InterPro" id="IPR003439">
    <property type="entry name" value="ABC_transporter-like_ATP-bd"/>
</dbReference>
<feature type="domain" description="ABC transporter" evidence="9">
    <location>
        <begin position="57"/>
        <end position="291"/>
    </location>
</feature>
<dbReference type="InterPro" id="IPR027417">
    <property type="entry name" value="P-loop_NTPase"/>
</dbReference>
<protein>
    <submittedName>
        <fullName evidence="10">ABC transporter ATP-binding protein</fullName>
    </submittedName>
</protein>
<dbReference type="SUPFAM" id="SSF52540">
    <property type="entry name" value="P-loop containing nucleoside triphosphate hydrolases"/>
    <property type="match status" value="1"/>
</dbReference>
<organism evidence="10 11">
    <name type="scientific">Deinococcus indicus</name>
    <dbReference type="NCBI Taxonomy" id="223556"/>
    <lineage>
        <taxon>Bacteria</taxon>
        <taxon>Thermotogati</taxon>
        <taxon>Deinococcota</taxon>
        <taxon>Deinococci</taxon>
        <taxon>Deinococcales</taxon>
        <taxon>Deinococcaceae</taxon>
        <taxon>Deinococcus</taxon>
    </lineage>
</organism>
<accession>A0A246BHK5</accession>
<dbReference type="PROSITE" id="PS50893">
    <property type="entry name" value="ABC_TRANSPORTER_2"/>
    <property type="match status" value="1"/>
</dbReference>
<keyword evidence="3" id="KW-0547">Nucleotide-binding</keyword>
<sequence>MIPGRRTGKGRVHLTAGSAHDCRPLPKRTAQEGDVCRSLRLPHRRSPVPDLTPPDVLDFQNVSKTYPGQPRPALNDLTLRVPRGSRTGVIGRSGAGKSTLVRLISGLETPDAGRLLVRGDALGPATRAAHQARTGLVFQQFNLLAQRTVLRNVTLPLELRGVPRARRDALAREHLDLVGLGEYAGRYPAQLSGGQKQRVGIARALVTAPDLLLADEATSALDPETSAGILNLLLDLQRERDLTLVIVTHQLEVVRAVTTHVAVLDAGQLVETGETAAVLRAPRHAATRALLDAHRPQVPLAPDETLRRVTLPDLNPDTLAALARAGARIVQAEPHPQGLDVWIAAPAASPEWAVLA</sequence>
<dbReference type="Proteomes" id="UP000197208">
    <property type="component" value="Unassembled WGS sequence"/>
</dbReference>
<dbReference type="GO" id="GO:0016887">
    <property type="term" value="F:ATP hydrolysis activity"/>
    <property type="evidence" value="ECO:0007669"/>
    <property type="project" value="InterPro"/>
</dbReference>
<dbReference type="EMBL" id="NHMK01000022">
    <property type="protein sequence ID" value="OWL94705.1"/>
    <property type="molecule type" value="Genomic_DNA"/>
</dbReference>
<name>A0A246BHK5_9DEIO</name>
<dbReference type="GO" id="GO:0006865">
    <property type="term" value="P:amino acid transport"/>
    <property type="evidence" value="ECO:0007669"/>
    <property type="project" value="UniProtKB-KW"/>
</dbReference>
<evidence type="ECO:0000313" key="10">
    <source>
        <dbReference type="EMBL" id="OWL94705.1"/>
    </source>
</evidence>
<dbReference type="PANTHER" id="PTHR43166:SF30">
    <property type="entry name" value="METHIONINE IMPORT ATP-BINDING PROTEIN METN"/>
    <property type="match status" value="1"/>
</dbReference>
<dbReference type="SMART" id="SM00382">
    <property type="entry name" value="AAA"/>
    <property type="match status" value="1"/>
</dbReference>
<comment type="caution">
    <text evidence="10">The sequence shown here is derived from an EMBL/GenBank/DDBJ whole genome shotgun (WGS) entry which is preliminary data.</text>
</comment>
<evidence type="ECO:0000256" key="3">
    <source>
        <dbReference type="ARBA" id="ARBA00022741"/>
    </source>
</evidence>
<evidence type="ECO:0000256" key="4">
    <source>
        <dbReference type="ARBA" id="ARBA00022840"/>
    </source>
</evidence>
<dbReference type="AlphaFoldDB" id="A0A246BHK5"/>
<dbReference type="InterPro" id="IPR017871">
    <property type="entry name" value="ABC_transporter-like_CS"/>
</dbReference>
<dbReference type="InterPro" id="IPR050086">
    <property type="entry name" value="MetN_ABC_transporter-like"/>
</dbReference>
<evidence type="ECO:0000256" key="1">
    <source>
        <dbReference type="ARBA" id="ARBA00022448"/>
    </source>
</evidence>
<dbReference type="Gene3D" id="3.40.50.300">
    <property type="entry name" value="P-loop containing nucleotide triphosphate hydrolases"/>
    <property type="match status" value="1"/>
</dbReference>
<evidence type="ECO:0000313" key="11">
    <source>
        <dbReference type="Proteomes" id="UP000197208"/>
    </source>
</evidence>
<keyword evidence="4 10" id="KW-0067">ATP-binding</keyword>
<evidence type="ECO:0000256" key="5">
    <source>
        <dbReference type="ARBA" id="ARBA00022967"/>
    </source>
</evidence>
<evidence type="ECO:0000259" key="9">
    <source>
        <dbReference type="PROSITE" id="PS50893"/>
    </source>
</evidence>
<gene>
    <name evidence="10" type="ORF">CBQ26_14395</name>
</gene>
<evidence type="ECO:0000256" key="6">
    <source>
        <dbReference type="ARBA" id="ARBA00022970"/>
    </source>
</evidence>
<dbReference type="GO" id="GO:0005524">
    <property type="term" value="F:ATP binding"/>
    <property type="evidence" value="ECO:0007669"/>
    <property type="project" value="UniProtKB-KW"/>
</dbReference>